<keyword evidence="2" id="KW-1185">Reference proteome</keyword>
<protein>
    <submittedName>
        <fullName evidence="1">Uncharacterized protein</fullName>
    </submittedName>
</protein>
<dbReference type="AlphaFoldDB" id="A0A8T2WMD8"/>
<accession>A0A8T2WMD8</accession>
<gene>
    <name evidence="1" type="ORF">H0E87_029271</name>
</gene>
<organism evidence="1 2">
    <name type="scientific">Populus deltoides</name>
    <name type="common">Eastern poplar</name>
    <name type="synonym">Eastern cottonwood</name>
    <dbReference type="NCBI Taxonomy" id="3696"/>
    <lineage>
        <taxon>Eukaryota</taxon>
        <taxon>Viridiplantae</taxon>
        <taxon>Streptophyta</taxon>
        <taxon>Embryophyta</taxon>
        <taxon>Tracheophyta</taxon>
        <taxon>Spermatophyta</taxon>
        <taxon>Magnoliopsida</taxon>
        <taxon>eudicotyledons</taxon>
        <taxon>Gunneridae</taxon>
        <taxon>Pentapetalae</taxon>
        <taxon>rosids</taxon>
        <taxon>fabids</taxon>
        <taxon>Malpighiales</taxon>
        <taxon>Salicaceae</taxon>
        <taxon>Saliceae</taxon>
        <taxon>Populus</taxon>
    </lineage>
</organism>
<evidence type="ECO:0000313" key="2">
    <source>
        <dbReference type="Proteomes" id="UP000807159"/>
    </source>
</evidence>
<name>A0A8T2WMD8_POPDE</name>
<sequence length="319" mass="35213">MSNSSISRGGSLMGAATMSNNVYLPPRSIGGYTGDLIGARASCGFPVPRSFVNGYNYPWIHGCSSFGPSFRSNIPPQQSMQGNYTGANTSLNPESGLLGAELSYQTPYNNSMYAAFHYSSNAYPLSEYPEENDLIGAQISNHTAHPNYPTYIGDQPINTHPVATVGWVSREKIEFSERDFLGAQMTKHTARPNYGWASNKFSERDLLGAQMTNHAARSNYRWASNKFSERDLLGAQMTNHAARPNHPTYVGVQPINGHPVPKVGWASRFRNKFSERDLLGAHMTNHVARPNHPTYVGVQPINAHPVPRDGWVRNQLGRS</sequence>
<proteinExistence type="predicted"/>
<dbReference type="EMBL" id="JACEGQ020000018">
    <property type="protein sequence ID" value="KAH8481714.1"/>
    <property type="molecule type" value="Genomic_DNA"/>
</dbReference>
<evidence type="ECO:0000313" key="1">
    <source>
        <dbReference type="EMBL" id="KAH8481714.1"/>
    </source>
</evidence>
<dbReference type="Proteomes" id="UP000807159">
    <property type="component" value="Chromosome 18"/>
</dbReference>
<reference evidence="1" key="1">
    <citation type="journal article" date="2021" name="J. Hered.">
        <title>Genome Assembly of Salicaceae Populus deltoides (Eastern Cottonwood) I-69 Based on Nanopore Sequencing and Hi-C Technologies.</title>
        <authorList>
            <person name="Bai S."/>
            <person name="Wu H."/>
            <person name="Zhang J."/>
            <person name="Pan Z."/>
            <person name="Zhao W."/>
            <person name="Li Z."/>
            <person name="Tong C."/>
        </authorList>
    </citation>
    <scope>NUCLEOTIDE SEQUENCE</scope>
    <source>
        <tissue evidence="1">Leaf</tissue>
    </source>
</reference>
<comment type="caution">
    <text evidence="1">The sequence shown here is derived from an EMBL/GenBank/DDBJ whole genome shotgun (WGS) entry which is preliminary data.</text>
</comment>